<reference evidence="3" key="1">
    <citation type="submission" date="2022-10" db="EMBL/GenBank/DDBJ databases">
        <authorList>
            <person name="Kim H.S."/>
            <person name="Kim J.-S."/>
            <person name="Suh M.K."/>
            <person name="Eom M.K."/>
            <person name="Lee J.-S."/>
        </authorList>
    </citation>
    <scope>NUCLEOTIDE SEQUENCE</scope>
    <source>
        <strain evidence="3">LIP-5</strain>
    </source>
</reference>
<protein>
    <submittedName>
        <fullName evidence="3">DUF2520 domain-containing protein</fullName>
    </submittedName>
</protein>
<proteinExistence type="predicted"/>
<dbReference type="PANTHER" id="PTHR40459:SF1">
    <property type="entry name" value="CONSERVED HYPOTHETICAL ALANINE AND LEUCINE RICH PROTEIN"/>
    <property type="match status" value="1"/>
</dbReference>
<feature type="domain" description="Pyrroline-5-carboxylate reductase catalytic N-terminal" evidence="1">
    <location>
        <begin position="4"/>
        <end position="90"/>
    </location>
</feature>
<accession>A0AAE3IJ29</accession>
<sequence length="256" mass="28801">MKCVIIGTGNVATVLAKLIFKNGHTLLQVAGRNEAAARYLANGLQAGYTTDFKHLDYSADMYIIAVSDHAVEEVVAQLQLPEDKMVVHTTGSLSVNILKKLSSNYGVLYPLQSIRKEMHHIPEIPFFVDANNEAARQALKTFAQSLSPLVSDTSDEERVKLHVAAVLVSNFTNYLFTVAEDLCTKENIDFKFLLPLISETVSRLNDYSPAETMTGPAFRADHNTINRHLEILKNYPEEKEIYQFLTTKIMERFPRH</sequence>
<dbReference type="PANTHER" id="PTHR40459">
    <property type="entry name" value="CONSERVED HYPOTHETICAL ALANINE AND LEUCINE RICH PROTEIN"/>
    <property type="match status" value="1"/>
</dbReference>
<feature type="domain" description="DUF2520" evidence="2">
    <location>
        <begin position="124"/>
        <end position="248"/>
    </location>
</feature>
<dbReference type="SUPFAM" id="SSF51735">
    <property type="entry name" value="NAD(P)-binding Rossmann-fold domains"/>
    <property type="match status" value="1"/>
</dbReference>
<dbReference type="InterPro" id="IPR037108">
    <property type="entry name" value="TM1727-like_C_sf"/>
</dbReference>
<dbReference type="InterPro" id="IPR028939">
    <property type="entry name" value="P5C_Rdtase_cat_N"/>
</dbReference>
<dbReference type="Proteomes" id="UP001209317">
    <property type="component" value="Unassembled WGS sequence"/>
</dbReference>
<dbReference type="Gene3D" id="1.10.1040.20">
    <property type="entry name" value="ProC-like, C-terminal domain"/>
    <property type="match status" value="1"/>
</dbReference>
<organism evidence="3 4">
    <name type="scientific">Haoranjiania flava</name>
    <dbReference type="NCBI Taxonomy" id="1856322"/>
    <lineage>
        <taxon>Bacteria</taxon>
        <taxon>Pseudomonadati</taxon>
        <taxon>Bacteroidota</taxon>
        <taxon>Chitinophagia</taxon>
        <taxon>Chitinophagales</taxon>
        <taxon>Chitinophagaceae</taxon>
        <taxon>Haoranjiania</taxon>
    </lineage>
</organism>
<evidence type="ECO:0000259" key="2">
    <source>
        <dbReference type="Pfam" id="PF10728"/>
    </source>
</evidence>
<dbReference type="Pfam" id="PF03807">
    <property type="entry name" value="F420_oxidored"/>
    <property type="match status" value="1"/>
</dbReference>
<dbReference type="InterPro" id="IPR008927">
    <property type="entry name" value="6-PGluconate_DH-like_C_sf"/>
</dbReference>
<dbReference type="InterPro" id="IPR036291">
    <property type="entry name" value="NAD(P)-bd_dom_sf"/>
</dbReference>
<evidence type="ECO:0000313" key="3">
    <source>
        <dbReference type="EMBL" id="MCU7692935.1"/>
    </source>
</evidence>
<keyword evidence="4" id="KW-1185">Reference proteome</keyword>
<name>A0AAE3IJ29_9BACT</name>
<dbReference type="EMBL" id="JAOTPL010000001">
    <property type="protein sequence ID" value="MCU7692935.1"/>
    <property type="molecule type" value="Genomic_DNA"/>
</dbReference>
<dbReference type="InterPro" id="IPR018931">
    <property type="entry name" value="DUF2520"/>
</dbReference>
<dbReference type="SUPFAM" id="SSF48179">
    <property type="entry name" value="6-phosphogluconate dehydrogenase C-terminal domain-like"/>
    <property type="match status" value="1"/>
</dbReference>
<dbReference type="AlphaFoldDB" id="A0AAE3IJ29"/>
<dbReference type="Pfam" id="PF10728">
    <property type="entry name" value="DUF2520"/>
    <property type="match status" value="1"/>
</dbReference>
<evidence type="ECO:0000259" key="1">
    <source>
        <dbReference type="Pfam" id="PF03807"/>
    </source>
</evidence>
<evidence type="ECO:0000313" key="4">
    <source>
        <dbReference type="Proteomes" id="UP001209317"/>
    </source>
</evidence>
<dbReference type="Gene3D" id="3.40.50.720">
    <property type="entry name" value="NAD(P)-binding Rossmann-like Domain"/>
    <property type="match status" value="1"/>
</dbReference>
<gene>
    <name evidence="3" type="ORF">OD355_00205</name>
</gene>
<comment type="caution">
    <text evidence="3">The sequence shown here is derived from an EMBL/GenBank/DDBJ whole genome shotgun (WGS) entry which is preliminary data.</text>
</comment>